<feature type="compositionally biased region" description="Basic and acidic residues" evidence="1">
    <location>
        <begin position="1"/>
        <end position="10"/>
    </location>
</feature>
<feature type="compositionally biased region" description="Basic and acidic residues" evidence="1">
    <location>
        <begin position="233"/>
        <end position="251"/>
    </location>
</feature>
<comment type="caution">
    <text evidence="2">The sequence shown here is derived from an EMBL/GenBank/DDBJ whole genome shotgun (WGS) entry which is preliminary data.</text>
</comment>
<protein>
    <submittedName>
        <fullName evidence="2">Uncharacterized protein</fullName>
    </submittedName>
</protein>
<evidence type="ECO:0000313" key="3">
    <source>
        <dbReference type="Proteomes" id="UP001159363"/>
    </source>
</evidence>
<dbReference type="EMBL" id="JARBHB010000016">
    <property type="protein sequence ID" value="KAJ8866230.1"/>
    <property type="molecule type" value="Genomic_DNA"/>
</dbReference>
<sequence>MEQRRNERAGETGVLRENPPTSGIVRHDSNITHIRKRPSHELNPVLRNFGGLAAEANQCARLPSLREVVVLVACRRGVSESSNSRRTRSNSRRRGEFSCIGFFRLAAEVAEDGTEQTMTRALVIAGLLCGMVAALPLHQVSEDDGDIDLVGSSLSEVRVAPPEGFVDQQWAETGDHRREHADKDEVGYLRTKDTGGDHGYQAFDSFHKKGGDRYGFETHSAFGKVVDAQGGGGHKDDKGGKGEGSEHHDEYQDGNDTASTIRPPTATMATTRTSPLDHEVTSVGSRLAQYFRLTPQTITLPSSSPIRRRVDSYPIKWGRGGLAVRILASYLGKPGLISAGLVPDLRKWKSNESGEIAPQWQIWEQVGHTGLPTSHARNSRLDFSPSPPTPPRVQYGVAPECKGGGNPEIREKTRRPAASSGTISANEDPGAAPTRIEPSSRWWEASSLTTTIYENALLTTTRGIFPLELIWAPEGRTEALQCSSDRMQRRQKREIIEKTRSTPATRTLKSRTKRRNILEIELQQGFRRYGNNDEWDIHKVGVGEIERDAAARLATTDGEEYVRVLHTDTVTDGVEIIERDAAARLATTDGEEYVRVLHTDTVTDGVEIISRSDITCSASTFPQETDWKLQERKIKGEGVGEGGMCQHDLVSNQEWGCGDVVVRTGFDSQRGRSWTLACRTMPLVSGFSGRSPFTPTLAFRRCSIFTSLHPHRLSKPRC</sequence>
<feature type="region of interest" description="Disordered" evidence="1">
    <location>
        <begin position="382"/>
        <end position="436"/>
    </location>
</feature>
<proteinExistence type="predicted"/>
<name>A0ABQ9G172_9NEOP</name>
<dbReference type="Proteomes" id="UP001159363">
    <property type="component" value="Chromosome 15"/>
</dbReference>
<evidence type="ECO:0000313" key="2">
    <source>
        <dbReference type="EMBL" id="KAJ8866230.1"/>
    </source>
</evidence>
<reference evidence="2 3" key="1">
    <citation type="submission" date="2023-02" db="EMBL/GenBank/DDBJ databases">
        <title>LHISI_Scaffold_Assembly.</title>
        <authorList>
            <person name="Stuart O.P."/>
            <person name="Cleave R."/>
            <person name="Magrath M.J.L."/>
            <person name="Mikheyev A.S."/>
        </authorList>
    </citation>
    <scope>NUCLEOTIDE SEQUENCE [LARGE SCALE GENOMIC DNA]</scope>
    <source>
        <strain evidence="2">Daus_M_001</strain>
        <tissue evidence="2">Leg muscle</tissue>
    </source>
</reference>
<organism evidence="2 3">
    <name type="scientific">Dryococelus australis</name>
    <dbReference type="NCBI Taxonomy" id="614101"/>
    <lineage>
        <taxon>Eukaryota</taxon>
        <taxon>Metazoa</taxon>
        <taxon>Ecdysozoa</taxon>
        <taxon>Arthropoda</taxon>
        <taxon>Hexapoda</taxon>
        <taxon>Insecta</taxon>
        <taxon>Pterygota</taxon>
        <taxon>Neoptera</taxon>
        <taxon>Polyneoptera</taxon>
        <taxon>Phasmatodea</taxon>
        <taxon>Verophasmatodea</taxon>
        <taxon>Anareolatae</taxon>
        <taxon>Phasmatidae</taxon>
        <taxon>Eurycanthinae</taxon>
        <taxon>Dryococelus</taxon>
    </lineage>
</organism>
<feature type="region of interest" description="Disordered" evidence="1">
    <location>
        <begin position="1"/>
        <end position="26"/>
    </location>
</feature>
<gene>
    <name evidence="2" type="ORF">PR048_032073</name>
</gene>
<feature type="compositionally biased region" description="Low complexity" evidence="1">
    <location>
        <begin position="260"/>
        <end position="273"/>
    </location>
</feature>
<accession>A0ABQ9G172</accession>
<evidence type="ECO:0000256" key="1">
    <source>
        <dbReference type="SAM" id="MobiDB-lite"/>
    </source>
</evidence>
<feature type="region of interest" description="Disordered" evidence="1">
    <location>
        <begin position="225"/>
        <end position="273"/>
    </location>
</feature>
<keyword evidence="3" id="KW-1185">Reference proteome</keyword>